<keyword evidence="1" id="KW-1133">Transmembrane helix</keyword>
<reference evidence="2 3" key="1">
    <citation type="journal article" date="2010" name="Stand. Genomic Sci.">
        <title>Complete genome sequence of Methanoplanus petrolearius type strain (SEBR 4847).</title>
        <authorList>
            <person name="Brambilla E."/>
            <person name="Djao O.D."/>
            <person name="Daligault H."/>
            <person name="Lapidus A."/>
            <person name="Lucas S."/>
            <person name="Hammon N."/>
            <person name="Nolan M."/>
            <person name="Tice H."/>
            <person name="Cheng J.F."/>
            <person name="Han C."/>
            <person name="Tapia R."/>
            <person name="Goodwin L."/>
            <person name="Pitluck S."/>
            <person name="Liolios K."/>
            <person name="Ivanova N."/>
            <person name="Mavromatis K."/>
            <person name="Mikhailova N."/>
            <person name="Pati A."/>
            <person name="Chen A."/>
            <person name="Palaniappan K."/>
            <person name="Land M."/>
            <person name="Hauser L."/>
            <person name="Chang Y.J."/>
            <person name="Jeffries C.D."/>
            <person name="Rohde M."/>
            <person name="Spring S."/>
            <person name="Sikorski J."/>
            <person name="Goker M."/>
            <person name="Woyke T."/>
            <person name="Bristow J."/>
            <person name="Eisen J.A."/>
            <person name="Markowitz V."/>
            <person name="Hugenholtz P."/>
            <person name="Kyrpides N.C."/>
            <person name="Klenk H.P."/>
        </authorList>
    </citation>
    <scope>NUCLEOTIDE SEQUENCE [LARGE SCALE GENOMIC DNA]</scope>
    <source>
        <strain evidence="3">DSM 11571 / OCM 486 / SEBR 4847</strain>
    </source>
</reference>
<evidence type="ECO:0000313" key="3">
    <source>
        <dbReference type="Proteomes" id="UP000006565"/>
    </source>
</evidence>
<evidence type="ECO:0000313" key="2">
    <source>
        <dbReference type="EMBL" id="ADN35659.1"/>
    </source>
</evidence>
<keyword evidence="3" id="KW-1185">Reference proteome</keyword>
<feature type="transmembrane region" description="Helical" evidence="1">
    <location>
        <begin position="20"/>
        <end position="45"/>
    </location>
</feature>
<protein>
    <recommendedName>
        <fullName evidence="4">Archaeal Type IV pilin N-terminal domain-containing protein</fullName>
    </recommendedName>
</protein>
<dbReference type="KEGG" id="mpi:Mpet_0891"/>
<keyword evidence="1" id="KW-0472">Membrane</keyword>
<evidence type="ECO:0008006" key="4">
    <source>
        <dbReference type="Google" id="ProtNLM"/>
    </source>
</evidence>
<dbReference type="GeneID" id="9743349"/>
<dbReference type="AlphaFoldDB" id="E1RJL2"/>
<proteinExistence type="predicted"/>
<accession>E1RJL2</accession>
<gene>
    <name evidence="2" type="ordered locus">Mpet_0891</name>
</gene>
<dbReference type="Proteomes" id="UP000006565">
    <property type="component" value="Chromosome"/>
</dbReference>
<dbReference type="EMBL" id="CP002117">
    <property type="protein sequence ID" value="ADN35659.1"/>
    <property type="molecule type" value="Genomic_DNA"/>
</dbReference>
<dbReference type="RefSeq" id="WP_013328837.1">
    <property type="nucleotide sequence ID" value="NC_014507.1"/>
</dbReference>
<evidence type="ECO:0000256" key="1">
    <source>
        <dbReference type="SAM" id="Phobius"/>
    </source>
</evidence>
<sequence>MKSPGIKSQINSPELNDLAVSALTGVIIIIILVLIMTSVISLVFFSLIGGVPLQKNAYIVAEAKYSTKYGYPLVSLFNKAGDTGLFSGSGSGYPIEIQISAAGEIKTASPDTENLKWTPGTSLFIMRTDAGYTITDNPDGTNKTPLAFPGNEITVAVIDTANNILIFSQKVKTDSFGNFTTSTTTTTPTINATPTSTTTPTATATATISTNKIKILWSPATYGYASLSPPEPLVNSKQINIPTGSSQTVYFVPDDGRAVLTIKLDGAIVYSGSSTGSTIQYTVSDVAEDHILRATFG</sequence>
<organism evidence="2 3">
    <name type="scientific">Methanolacinia petrolearia (strain DSM 11571 / OCM 486 / SEBR 4847)</name>
    <name type="common">Methanoplanus petrolearius</name>
    <dbReference type="NCBI Taxonomy" id="679926"/>
    <lineage>
        <taxon>Archaea</taxon>
        <taxon>Methanobacteriati</taxon>
        <taxon>Methanobacteriota</taxon>
        <taxon>Stenosarchaea group</taxon>
        <taxon>Methanomicrobia</taxon>
        <taxon>Methanomicrobiales</taxon>
        <taxon>Methanomicrobiaceae</taxon>
        <taxon>Methanolacinia</taxon>
    </lineage>
</organism>
<name>E1RJL2_METP4</name>
<dbReference type="HOGENOM" id="CLU_935721_0_0_2"/>
<keyword evidence="1" id="KW-0812">Transmembrane</keyword>